<keyword evidence="7" id="KW-1185">Reference proteome</keyword>
<evidence type="ECO:0000313" key="6">
    <source>
        <dbReference type="EMBL" id="NXL01127.1"/>
    </source>
</evidence>
<evidence type="ECO:0000256" key="1">
    <source>
        <dbReference type="ARBA" id="ARBA00003689"/>
    </source>
</evidence>
<dbReference type="FunFam" id="2.60.20.10:FF:000003">
    <property type="entry name" value="Crystallin gamma S"/>
    <property type="match status" value="1"/>
</dbReference>
<evidence type="ECO:0000259" key="5">
    <source>
        <dbReference type="PROSITE" id="PS50915"/>
    </source>
</evidence>
<comment type="function">
    <text evidence="1">Crystallins are the dominant structural components of the vertebrate eye lens.</text>
</comment>
<feature type="domain" description="Beta/gamma crystallin 'Greek key'" evidence="5">
    <location>
        <begin position="38"/>
        <end position="80"/>
    </location>
</feature>
<evidence type="ECO:0000313" key="7">
    <source>
        <dbReference type="Proteomes" id="UP000574277"/>
    </source>
</evidence>
<evidence type="ECO:0000256" key="2">
    <source>
        <dbReference type="ARBA" id="ARBA00009646"/>
    </source>
</evidence>
<evidence type="ECO:0000256" key="4">
    <source>
        <dbReference type="ARBA" id="ARBA00022737"/>
    </source>
</evidence>
<dbReference type="EMBL" id="VXAT01003176">
    <property type="protein sequence ID" value="NXL01127.1"/>
    <property type="molecule type" value="Genomic_DNA"/>
</dbReference>
<dbReference type="InterPro" id="IPR001064">
    <property type="entry name" value="Beta/gamma_crystallin"/>
</dbReference>
<proteinExistence type="inferred from homology"/>
<dbReference type="GO" id="GO:0005212">
    <property type="term" value="F:structural constituent of eye lens"/>
    <property type="evidence" value="ECO:0007669"/>
    <property type="project" value="UniProtKB-KW"/>
</dbReference>
<reference evidence="6 7" key="1">
    <citation type="submission" date="2019-09" db="EMBL/GenBank/DDBJ databases">
        <title>Bird 10,000 Genomes (B10K) Project - Family phase.</title>
        <authorList>
            <person name="Zhang G."/>
        </authorList>
    </citation>
    <scope>NUCLEOTIDE SEQUENCE [LARGE SCALE GENOMIC DNA]</scope>
    <source>
        <strain evidence="6">B10K-DU-001-44</strain>
        <tissue evidence="6">Muscle</tissue>
    </source>
</reference>
<dbReference type="InterPro" id="IPR050252">
    <property type="entry name" value="Beta/Gamma-Crystallin"/>
</dbReference>
<dbReference type="InterPro" id="IPR011024">
    <property type="entry name" value="G_crystallin-like"/>
</dbReference>
<dbReference type="SUPFAM" id="SSF49695">
    <property type="entry name" value="gamma-Crystallin-like"/>
    <property type="match status" value="1"/>
</dbReference>
<feature type="non-terminal residue" evidence="6">
    <location>
        <position position="171"/>
    </location>
</feature>
<dbReference type="PANTHER" id="PTHR11818:SF119">
    <property type="entry name" value="GAMMA-CRYSTALLIN D"/>
    <property type="match status" value="1"/>
</dbReference>
<dbReference type="AlphaFoldDB" id="A0A7L0P5A4"/>
<feature type="non-terminal residue" evidence="6">
    <location>
        <position position="1"/>
    </location>
</feature>
<dbReference type="PROSITE" id="PS50915">
    <property type="entry name" value="CRYSTALLIN_BETA_GAMMA"/>
    <property type="match status" value="2"/>
</dbReference>
<comment type="caution">
    <text evidence="6">The sequence shown here is derived from an EMBL/GenBank/DDBJ whole genome shotgun (WGS) entry which is preliminary data.</text>
</comment>
<dbReference type="GO" id="GO:0002088">
    <property type="term" value="P:lens development in camera-type eye"/>
    <property type="evidence" value="ECO:0007669"/>
    <property type="project" value="TreeGrafter"/>
</dbReference>
<dbReference type="GO" id="GO:0007601">
    <property type="term" value="P:visual perception"/>
    <property type="evidence" value="ECO:0007669"/>
    <property type="project" value="TreeGrafter"/>
</dbReference>
<dbReference type="Pfam" id="PF00030">
    <property type="entry name" value="Crystall"/>
    <property type="match status" value="2"/>
</dbReference>
<dbReference type="PRINTS" id="PR01367">
    <property type="entry name" value="BGCRYSTALLIN"/>
</dbReference>
<dbReference type="FunFam" id="2.60.20.10:FF:000001">
    <property type="entry name" value="Crystallin gamma S"/>
    <property type="match status" value="1"/>
</dbReference>
<sequence>ITFFKDRDFEGCSCETTTDQPDLQAHLNCCNSAKVETGYWMIYERPNYIGHQYFLRKGEHPDYQHWMGFNDAIRSCCIITAVSFPYCLHVYYCLNDLGGRMLEFMDNCPSLQDDFHYRDIQSYNVLEGSWVFYEQPYFRGQQYLLRPGEYRRFTDWGAMTTKVGSFQPTVD</sequence>
<protein>
    <submittedName>
        <fullName evidence="6">CRGB protein</fullName>
    </submittedName>
</protein>
<keyword evidence="3" id="KW-0273">Eye lens protein</keyword>
<dbReference type="SMART" id="SM00247">
    <property type="entry name" value="XTALbg"/>
    <property type="match status" value="2"/>
</dbReference>
<keyword evidence="4" id="KW-0677">Repeat</keyword>
<comment type="similarity">
    <text evidence="2">Belongs to the beta/gamma-crystallin family.</text>
</comment>
<organism evidence="6 7">
    <name type="scientific">Mesembrinibis cayennensis</name>
    <dbReference type="NCBI Taxonomy" id="1118748"/>
    <lineage>
        <taxon>Eukaryota</taxon>
        <taxon>Metazoa</taxon>
        <taxon>Chordata</taxon>
        <taxon>Craniata</taxon>
        <taxon>Vertebrata</taxon>
        <taxon>Euteleostomi</taxon>
        <taxon>Archelosauria</taxon>
        <taxon>Archosauria</taxon>
        <taxon>Dinosauria</taxon>
        <taxon>Saurischia</taxon>
        <taxon>Theropoda</taxon>
        <taxon>Coelurosauria</taxon>
        <taxon>Aves</taxon>
        <taxon>Neognathae</taxon>
        <taxon>Neoaves</taxon>
        <taxon>Aequornithes</taxon>
        <taxon>Pelecaniformes</taxon>
        <taxon>Threskiornithidae</taxon>
        <taxon>Mesembrinibis</taxon>
    </lineage>
</organism>
<dbReference type="PANTHER" id="PTHR11818">
    <property type="entry name" value="BETA/GAMMA CRYSTALLIN"/>
    <property type="match status" value="1"/>
</dbReference>
<evidence type="ECO:0000256" key="3">
    <source>
        <dbReference type="ARBA" id="ARBA00022613"/>
    </source>
</evidence>
<dbReference type="Proteomes" id="UP000574277">
    <property type="component" value="Unassembled WGS sequence"/>
</dbReference>
<dbReference type="Gene3D" id="2.60.20.10">
    <property type="entry name" value="Crystallins"/>
    <property type="match status" value="2"/>
</dbReference>
<name>A0A7L0P5A4_9AVES</name>
<feature type="domain" description="Beta/gamma crystallin 'Greek key'" evidence="5">
    <location>
        <begin position="128"/>
        <end position="170"/>
    </location>
</feature>
<accession>A0A7L0P5A4</accession>
<gene>
    <name evidence="6" type="primary">Crygb</name>
    <name evidence="6" type="ORF">MESCAY_R07710</name>
</gene>